<comment type="caution">
    <text evidence="3">The sequence shown here is derived from an EMBL/GenBank/DDBJ whole genome shotgun (WGS) entry which is preliminary data.</text>
</comment>
<dbReference type="Proteomes" id="UP001223978">
    <property type="component" value="Unassembled WGS sequence"/>
</dbReference>
<proteinExistence type="predicted"/>
<dbReference type="SUPFAM" id="SSF54001">
    <property type="entry name" value="Cysteine proteinases"/>
    <property type="match status" value="1"/>
</dbReference>
<dbReference type="SMART" id="SM00706">
    <property type="entry name" value="TECPR"/>
    <property type="match status" value="3"/>
</dbReference>
<keyword evidence="4" id="KW-1185">Reference proteome</keyword>
<evidence type="ECO:0000256" key="2">
    <source>
        <dbReference type="SAM" id="SignalP"/>
    </source>
</evidence>
<evidence type="ECO:0000313" key="3">
    <source>
        <dbReference type="EMBL" id="MDI3403246.1"/>
    </source>
</evidence>
<protein>
    <recommendedName>
        <fullName evidence="5">NlpC/P60 domain-containing protein</fullName>
    </recommendedName>
</protein>
<feature type="region of interest" description="Disordered" evidence="1">
    <location>
        <begin position="204"/>
        <end position="265"/>
    </location>
</feature>
<gene>
    <name evidence="3" type="ORF">QIS96_05335</name>
</gene>
<dbReference type="SUPFAM" id="SSF50965">
    <property type="entry name" value="Galactose oxidase, central domain"/>
    <property type="match status" value="1"/>
</dbReference>
<name>A0ABT6S572_9ACTN</name>
<feature type="signal peptide" evidence="2">
    <location>
        <begin position="1"/>
        <end position="32"/>
    </location>
</feature>
<dbReference type="RefSeq" id="WP_282541196.1">
    <property type="nucleotide sequence ID" value="NZ_JASCIQ010000004.1"/>
</dbReference>
<evidence type="ECO:0008006" key="5">
    <source>
        <dbReference type="Google" id="ProtNLM"/>
    </source>
</evidence>
<keyword evidence="2" id="KW-0732">Signal</keyword>
<dbReference type="Gene3D" id="3.90.1720.10">
    <property type="entry name" value="endopeptidase domain like (from Nostoc punctiforme)"/>
    <property type="match status" value="1"/>
</dbReference>
<dbReference type="EMBL" id="JASCIQ010000004">
    <property type="protein sequence ID" value="MDI3403246.1"/>
    <property type="molecule type" value="Genomic_DNA"/>
</dbReference>
<dbReference type="InterPro" id="IPR006624">
    <property type="entry name" value="Beta-propeller_rpt_TECPR"/>
</dbReference>
<evidence type="ECO:0000256" key="1">
    <source>
        <dbReference type="SAM" id="MobiDB-lite"/>
    </source>
</evidence>
<dbReference type="InterPro" id="IPR011043">
    <property type="entry name" value="Gal_Oxase/kelch_b-propeller"/>
</dbReference>
<organism evidence="3 4">
    <name type="scientific">Streptomyces cavernicola</name>
    <dbReference type="NCBI Taxonomy" id="3043613"/>
    <lineage>
        <taxon>Bacteria</taxon>
        <taxon>Bacillati</taxon>
        <taxon>Actinomycetota</taxon>
        <taxon>Actinomycetes</taxon>
        <taxon>Kitasatosporales</taxon>
        <taxon>Streptomycetaceae</taxon>
        <taxon>Streptomyces</taxon>
    </lineage>
</organism>
<feature type="compositionally biased region" description="Pro residues" evidence="1">
    <location>
        <begin position="218"/>
        <end position="246"/>
    </location>
</feature>
<evidence type="ECO:0000313" key="4">
    <source>
        <dbReference type="Proteomes" id="UP001223978"/>
    </source>
</evidence>
<dbReference type="InterPro" id="IPR038765">
    <property type="entry name" value="Papain-like_cys_pep_sf"/>
</dbReference>
<feature type="compositionally biased region" description="Low complexity" evidence="1">
    <location>
        <begin position="207"/>
        <end position="217"/>
    </location>
</feature>
<accession>A0ABT6S572</accession>
<reference evidence="3 4" key="1">
    <citation type="submission" date="2023-05" db="EMBL/GenBank/DDBJ databases">
        <title>Draft genome sequence of Streptomyces sp. B-S-A6 isolated from a cave soil in Thailand.</title>
        <authorList>
            <person name="Chamroensaksri N."/>
            <person name="Muangham S."/>
        </authorList>
    </citation>
    <scope>NUCLEOTIDE SEQUENCE [LARGE SCALE GENOMIC DNA]</scope>
    <source>
        <strain evidence="3 4">B-S-A6</strain>
    </source>
</reference>
<sequence length="412" mass="43809">MSRIRTSIRRCAPALVVWVLAAGAVSSTPAQADTAQASARPVVSTGTLGAHTAPGGKVTRRQIVARARSWVDQKVPFSSNGLQAPFSWWSDETTGGAYRQDCSGFVSMAWQLPRSLTTRSLGSVAERISFTELKPGDILNSPSHVVLFGGWENRAEGTFHYYQQSNRSRPAHKAFGSLNADRLAGPPLSAYTALRYDKVVEEPVGEAADSAPSAPQKPAAPKPATPAPKPPATPPNPNPDHNPNPKPRSKPATTARTPQGKPVPLGSFVAAGGRVYALAADRSAVYRWSALGAKWQRIGGPARRLFAGAGGLFATNPHSGDIHRFSGRPDTWIRIGGPGRSFVVSGGRLYGLSPDLSGVYEWTGKDDAWTKIGGPAGRISTADGSLFATNPDTGDLYRYLGSPHEWQRADDA</sequence>
<feature type="chain" id="PRO_5045801977" description="NlpC/P60 domain-containing protein" evidence="2">
    <location>
        <begin position="33"/>
        <end position="412"/>
    </location>
</feature>